<comment type="caution">
    <text evidence="2">The sequence shown here is derived from an EMBL/GenBank/DDBJ whole genome shotgun (WGS) entry which is preliminary data.</text>
</comment>
<evidence type="ECO:0000256" key="1">
    <source>
        <dbReference type="SAM" id="SignalP"/>
    </source>
</evidence>
<keyword evidence="3" id="KW-1185">Reference proteome</keyword>
<protein>
    <recommendedName>
        <fullName evidence="4">Lipocalin-like domain-containing protein</fullName>
    </recommendedName>
</protein>
<name>A0ABV8Z9T0_9FLAO</name>
<keyword evidence="1" id="KW-0732">Signal</keyword>
<gene>
    <name evidence="2" type="ORF">ACFO3N_03425</name>
</gene>
<reference evidence="3" key="1">
    <citation type="journal article" date="2019" name="Int. J. Syst. Evol. Microbiol.">
        <title>The Global Catalogue of Microorganisms (GCM) 10K type strain sequencing project: providing services to taxonomists for standard genome sequencing and annotation.</title>
        <authorList>
            <consortium name="The Broad Institute Genomics Platform"/>
            <consortium name="The Broad Institute Genome Sequencing Center for Infectious Disease"/>
            <person name="Wu L."/>
            <person name="Ma J."/>
        </authorList>
    </citation>
    <scope>NUCLEOTIDE SEQUENCE [LARGE SCALE GENOMIC DNA]</scope>
    <source>
        <strain evidence="3">NBRC 103627</strain>
    </source>
</reference>
<proteinExistence type="predicted"/>
<dbReference type="EMBL" id="JBHSFY010000002">
    <property type="protein sequence ID" value="MFC4476106.1"/>
    <property type="molecule type" value="Genomic_DNA"/>
</dbReference>
<feature type="chain" id="PRO_5045298296" description="Lipocalin-like domain-containing protein" evidence="1">
    <location>
        <begin position="18"/>
        <end position="147"/>
    </location>
</feature>
<dbReference type="Proteomes" id="UP001596003">
    <property type="component" value="Unassembled WGS sequence"/>
</dbReference>
<accession>A0ABV8Z9T0</accession>
<evidence type="ECO:0008006" key="4">
    <source>
        <dbReference type="Google" id="ProtNLM"/>
    </source>
</evidence>
<dbReference type="RefSeq" id="WP_379795240.1">
    <property type="nucleotide sequence ID" value="NZ_JBHSFY010000002.1"/>
</dbReference>
<evidence type="ECO:0000313" key="3">
    <source>
        <dbReference type="Proteomes" id="UP001596003"/>
    </source>
</evidence>
<sequence>MKKILLLFLILTSVSYAQTKKEMLVGNWLGTDASGAKNTMIFTSDNFISMTVNGELIDGKNYIVKGGKNNGQKGLLKYEIDESKTPIALDIIAYALEKGKQIEKGRFLAILDFKSNDEIKINLSLNGVRATEFNESNAASTILLKRN</sequence>
<feature type="signal peptide" evidence="1">
    <location>
        <begin position="1"/>
        <end position="17"/>
    </location>
</feature>
<evidence type="ECO:0000313" key="2">
    <source>
        <dbReference type="EMBL" id="MFC4476106.1"/>
    </source>
</evidence>
<organism evidence="2 3">
    <name type="scientific">Flavobacterium chungangensis</name>
    <dbReference type="NCBI Taxonomy" id="2708132"/>
    <lineage>
        <taxon>Bacteria</taxon>
        <taxon>Pseudomonadati</taxon>
        <taxon>Bacteroidota</taxon>
        <taxon>Flavobacteriia</taxon>
        <taxon>Flavobacteriales</taxon>
        <taxon>Flavobacteriaceae</taxon>
        <taxon>Flavobacterium</taxon>
    </lineage>
</organism>